<dbReference type="AlphaFoldDB" id="A0A239INX4"/>
<accession>A0A239INX4</accession>
<dbReference type="RefSeq" id="WP_089247025.1">
    <property type="nucleotide sequence ID" value="NZ_FZOW01000007.1"/>
</dbReference>
<dbReference type="Proteomes" id="UP000198327">
    <property type="component" value="Unassembled WGS sequence"/>
</dbReference>
<name>A0A239INX4_9NOCA</name>
<keyword evidence="1" id="KW-1133">Transmembrane helix</keyword>
<keyword evidence="1" id="KW-0472">Membrane</keyword>
<dbReference type="STRING" id="398843.A3K89_10790"/>
<keyword evidence="1" id="KW-0812">Transmembrane</keyword>
<feature type="transmembrane region" description="Helical" evidence="1">
    <location>
        <begin position="83"/>
        <end position="104"/>
    </location>
</feature>
<dbReference type="EMBL" id="FZOW01000007">
    <property type="protein sequence ID" value="SNS94928.1"/>
    <property type="molecule type" value="Genomic_DNA"/>
</dbReference>
<organism evidence="2 3">
    <name type="scientific">Rhodococcoides kyotonense</name>
    <dbReference type="NCBI Taxonomy" id="398843"/>
    <lineage>
        <taxon>Bacteria</taxon>
        <taxon>Bacillati</taxon>
        <taxon>Actinomycetota</taxon>
        <taxon>Actinomycetes</taxon>
        <taxon>Mycobacteriales</taxon>
        <taxon>Nocardiaceae</taxon>
        <taxon>Rhodococcoides</taxon>
    </lineage>
</organism>
<feature type="transmembrane region" description="Helical" evidence="1">
    <location>
        <begin position="23"/>
        <end position="43"/>
    </location>
</feature>
<reference evidence="3" key="1">
    <citation type="submission" date="2017-06" db="EMBL/GenBank/DDBJ databases">
        <authorList>
            <person name="Varghese N."/>
            <person name="Submissions S."/>
        </authorList>
    </citation>
    <scope>NUCLEOTIDE SEQUENCE [LARGE SCALE GENOMIC DNA]</scope>
    <source>
        <strain evidence="3">JCM 23211</strain>
    </source>
</reference>
<sequence length="122" mass="13136">MWINRIAAALAVLSAYLHLTMDGAGIVIVAMAVLCLFCAVDLWRSPGNRAWVMIAVSSAGMLLAHASFPAGHHHVDHVASHPGMTAASAIAAAELVLAAAVVFFRTRRIPPEFHPYRLQELR</sequence>
<evidence type="ECO:0000313" key="2">
    <source>
        <dbReference type="EMBL" id="SNS94928.1"/>
    </source>
</evidence>
<keyword evidence="3" id="KW-1185">Reference proteome</keyword>
<feature type="transmembrane region" description="Helical" evidence="1">
    <location>
        <begin position="50"/>
        <end position="71"/>
    </location>
</feature>
<gene>
    <name evidence="2" type="ORF">SAMN05421642_107136</name>
</gene>
<dbReference type="OrthoDB" id="4967011at2"/>
<protein>
    <submittedName>
        <fullName evidence="2">Uncharacterized protein</fullName>
    </submittedName>
</protein>
<evidence type="ECO:0000256" key="1">
    <source>
        <dbReference type="SAM" id="Phobius"/>
    </source>
</evidence>
<evidence type="ECO:0000313" key="3">
    <source>
        <dbReference type="Proteomes" id="UP000198327"/>
    </source>
</evidence>
<proteinExistence type="predicted"/>